<accession>A0A1M6SHW2</accession>
<dbReference type="PANTHER" id="PTHR13748:SF62">
    <property type="entry name" value="COBW DOMAIN-CONTAINING PROTEIN"/>
    <property type="match status" value="1"/>
</dbReference>
<evidence type="ECO:0000256" key="1">
    <source>
        <dbReference type="ARBA" id="ARBA00022741"/>
    </source>
</evidence>
<dbReference type="InterPro" id="IPR036627">
    <property type="entry name" value="CobW-likC_sf"/>
</dbReference>
<dbReference type="GO" id="GO:0016787">
    <property type="term" value="F:hydrolase activity"/>
    <property type="evidence" value="ECO:0007669"/>
    <property type="project" value="UniProtKB-KW"/>
</dbReference>
<dbReference type="Pfam" id="PF07683">
    <property type="entry name" value="CobW_C"/>
    <property type="match status" value="1"/>
</dbReference>
<organism evidence="8 9">
    <name type="scientific">Reichenbachiella agariperforans</name>
    <dbReference type="NCBI Taxonomy" id="156994"/>
    <lineage>
        <taxon>Bacteria</taxon>
        <taxon>Pseudomonadati</taxon>
        <taxon>Bacteroidota</taxon>
        <taxon>Cytophagia</taxon>
        <taxon>Cytophagales</taxon>
        <taxon>Reichenbachiellaceae</taxon>
        <taxon>Reichenbachiella</taxon>
    </lineage>
</organism>
<dbReference type="Gene3D" id="3.40.50.300">
    <property type="entry name" value="P-loop containing nucleotide triphosphate hydrolases"/>
    <property type="match status" value="1"/>
</dbReference>
<dbReference type="CDD" id="cd03112">
    <property type="entry name" value="CobW-like"/>
    <property type="match status" value="1"/>
</dbReference>
<comment type="similarity">
    <text evidence="4">Belongs to the SIMIBI class G3E GTPase family. ZNG1 subfamily.</text>
</comment>
<dbReference type="Proteomes" id="UP000184474">
    <property type="component" value="Unassembled WGS sequence"/>
</dbReference>
<evidence type="ECO:0000313" key="9">
    <source>
        <dbReference type="Proteomes" id="UP000184474"/>
    </source>
</evidence>
<keyword evidence="9" id="KW-1185">Reference proteome</keyword>
<evidence type="ECO:0000256" key="3">
    <source>
        <dbReference type="ARBA" id="ARBA00023186"/>
    </source>
</evidence>
<dbReference type="InterPro" id="IPR051316">
    <property type="entry name" value="Zinc-reg_GTPase_activator"/>
</dbReference>
<protein>
    <submittedName>
        <fullName evidence="8">GTPase, G3E family</fullName>
    </submittedName>
</protein>
<sequence>MNRIPVHLITGFLGSGKTTFLNRFIKERLPERILVIENECGQTNVDGALVMDGVEEIIELSAGCLCCSLSDGLLDILYEASKRKEQYDRLVIETTGIADPSSIIQVFLQDPRVEKVFDLQQVICLADASQLQSWLDEAEEALRQIALADSVLINKTDKVSDSTRSEVESIVRGINPHARVFAGHNGNFPIDEILDTGTTKPKTVESPQVSSHHHHQHEVQQHNSHKITTFTLTFPYPLDLNNLSLELNRIVNLYHDQVYRVKGYIAIPNYPNRVILQSARSTFVATDGSPWESSIERTGKLVFIGRDLNKQVFERMFNRYMVTD</sequence>
<evidence type="ECO:0000256" key="6">
    <source>
        <dbReference type="ARBA" id="ARBA00049117"/>
    </source>
</evidence>
<dbReference type="Pfam" id="PF02492">
    <property type="entry name" value="cobW"/>
    <property type="match status" value="1"/>
</dbReference>
<dbReference type="InterPro" id="IPR027417">
    <property type="entry name" value="P-loop_NTPase"/>
</dbReference>
<keyword evidence="2" id="KW-0378">Hydrolase</keyword>
<dbReference type="Gene3D" id="3.30.1220.10">
    <property type="entry name" value="CobW-like, C-terminal domain"/>
    <property type="match status" value="1"/>
</dbReference>
<evidence type="ECO:0000256" key="4">
    <source>
        <dbReference type="ARBA" id="ARBA00034320"/>
    </source>
</evidence>
<dbReference type="SUPFAM" id="SSF90002">
    <property type="entry name" value="Hypothetical protein YjiA, C-terminal domain"/>
    <property type="match status" value="1"/>
</dbReference>
<dbReference type="RefSeq" id="WP_073123027.1">
    <property type="nucleotide sequence ID" value="NZ_FRAA01000005.1"/>
</dbReference>
<keyword evidence="1" id="KW-0547">Nucleotide-binding</keyword>
<dbReference type="InterPro" id="IPR003495">
    <property type="entry name" value="CobW/HypB/UreG_nucleotide-bd"/>
</dbReference>
<comment type="catalytic activity">
    <reaction evidence="6">
        <text>GTP + H2O = GDP + phosphate + H(+)</text>
        <dbReference type="Rhea" id="RHEA:19669"/>
        <dbReference type="ChEBI" id="CHEBI:15377"/>
        <dbReference type="ChEBI" id="CHEBI:15378"/>
        <dbReference type="ChEBI" id="CHEBI:37565"/>
        <dbReference type="ChEBI" id="CHEBI:43474"/>
        <dbReference type="ChEBI" id="CHEBI:58189"/>
    </reaction>
    <physiologicalReaction direction="left-to-right" evidence="6">
        <dbReference type="Rhea" id="RHEA:19670"/>
    </physiologicalReaction>
</comment>
<evidence type="ECO:0000256" key="5">
    <source>
        <dbReference type="ARBA" id="ARBA00045658"/>
    </source>
</evidence>
<dbReference type="SMART" id="SM00833">
    <property type="entry name" value="CobW_C"/>
    <property type="match status" value="1"/>
</dbReference>
<evidence type="ECO:0000256" key="2">
    <source>
        <dbReference type="ARBA" id="ARBA00022801"/>
    </source>
</evidence>
<dbReference type="SUPFAM" id="SSF52540">
    <property type="entry name" value="P-loop containing nucleoside triphosphate hydrolases"/>
    <property type="match status" value="1"/>
</dbReference>
<dbReference type="GO" id="GO:0005737">
    <property type="term" value="C:cytoplasm"/>
    <property type="evidence" value="ECO:0007669"/>
    <property type="project" value="TreeGrafter"/>
</dbReference>
<dbReference type="AlphaFoldDB" id="A0A1M6SHW2"/>
<proteinExistence type="inferred from homology"/>
<dbReference type="STRING" id="156994.SAMN04488028_10521"/>
<dbReference type="GO" id="GO:0000166">
    <property type="term" value="F:nucleotide binding"/>
    <property type="evidence" value="ECO:0007669"/>
    <property type="project" value="UniProtKB-KW"/>
</dbReference>
<evidence type="ECO:0000259" key="7">
    <source>
        <dbReference type="SMART" id="SM00833"/>
    </source>
</evidence>
<feature type="domain" description="CobW C-terminal" evidence="7">
    <location>
        <begin position="227"/>
        <end position="321"/>
    </location>
</feature>
<comment type="function">
    <text evidence="5">Zinc chaperone that directly transfers zinc cofactor to target proteins, thereby activating them. Zinc is transferred from the CXCC motif in the GTPase domain to the zinc binding site in target proteins in a process requiring GTP hydrolysis.</text>
</comment>
<keyword evidence="3" id="KW-0143">Chaperone</keyword>
<evidence type="ECO:0000313" key="8">
    <source>
        <dbReference type="EMBL" id="SHK44138.1"/>
    </source>
</evidence>
<dbReference type="PANTHER" id="PTHR13748">
    <property type="entry name" value="COBW-RELATED"/>
    <property type="match status" value="1"/>
</dbReference>
<dbReference type="InterPro" id="IPR011629">
    <property type="entry name" value="CobW-like_C"/>
</dbReference>
<reference evidence="9" key="1">
    <citation type="submission" date="2016-11" db="EMBL/GenBank/DDBJ databases">
        <authorList>
            <person name="Varghese N."/>
            <person name="Submissions S."/>
        </authorList>
    </citation>
    <scope>NUCLEOTIDE SEQUENCE [LARGE SCALE GENOMIC DNA]</scope>
    <source>
        <strain evidence="9">DSM 26134</strain>
    </source>
</reference>
<name>A0A1M6SHW2_REIAG</name>
<dbReference type="EMBL" id="FRAA01000005">
    <property type="protein sequence ID" value="SHK44138.1"/>
    <property type="molecule type" value="Genomic_DNA"/>
</dbReference>
<gene>
    <name evidence="8" type="ORF">SAMN04488028_10521</name>
</gene>